<evidence type="ECO:0000256" key="3">
    <source>
        <dbReference type="PROSITE-ProRule" id="PRU10111"/>
    </source>
</evidence>
<dbReference type="InterPro" id="IPR033129">
    <property type="entry name" value="PEPCASE_His_AS"/>
</dbReference>
<keyword evidence="6" id="KW-1185">Reference proteome</keyword>
<dbReference type="InterPro" id="IPR015813">
    <property type="entry name" value="Pyrv/PenolPyrv_kinase-like_dom"/>
</dbReference>
<dbReference type="Gene3D" id="1.20.1440.90">
    <property type="entry name" value="Phosphoenolpyruvate/pyruvate domain"/>
    <property type="match status" value="1"/>
</dbReference>
<feature type="active site" evidence="3">
    <location>
        <position position="132"/>
    </location>
</feature>
<dbReference type="SUPFAM" id="SSF51621">
    <property type="entry name" value="Phosphoenolpyruvate/pyruvate domain"/>
    <property type="match status" value="1"/>
</dbReference>
<dbReference type="GO" id="GO:0008964">
    <property type="term" value="F:phosphoenolpyruvate carboxylase activity"/>
    <property type="evidence" value="ECO:0007669"/>
    <property type="project" value="InterPro"/>
</dbReference>
<dbReference type="Pfam" id="PF00311">
    <property type="entry name" value="PEPcase"/>
    <property type="match status" value="1"/>
</dbReference>
<protein>
    <recommendedName>
        <fullName evidence="2">Phosphoenolpyruvate carboxylase</fullName>
    </recommendedName>
</protein>
<dbReference type="PANTHER" id="PTHR30523">
    <property type="entry name" value="PHOSPHOENOLPYRUVATE CARBOXYLASE"/>
    <property type="match status" value="1"/>
</dbReference>
<dbReference type="AlphaFoldDB" id="M5UCZ3"/>
<dbReference type="OrthoDB" id="9768133at2"/>
<dbReference type="PATRIC" id="fig|1263870.3.peg.3024"/>
<dbReference type="PRINTS" id="PR00150">
    <property type="entry name" value="PEPCARBXLASE"/>
</dbReference>
<keyword evidence="5" id="KW-0670">Pyruvate</keyword>
<dbReference type="PROSITE" id="PS00781">
    <property type="entry name" value="PEPCASE_1"/>
    <property type="match status" value="1"/>
</dbReference>
<dbReference type="Proteomes" id="UP000011885">
    <property type="component" value="Unassembled WGS sequence"/>
</dbReference>
<organism evidence="5 6">
    <name type="scientific">Rhodopirellula sallentina SM41</name>
    <dbReference type="NCBI Taxonomy" id="1263870"/>
    <lineage>
        <taxon>Bacteria</taxon>
        <taxon>Pseudomonadati</taxon>
        <taxon>Planctomycetota</taxon>
        <taxon>Planctomycetia</taxon>
        <taxon>Pirellulales</taxon>
        <taxon>Pirellulaceae</taxon>
        <taxon>Rhodopirellula</taxon>
    </lineage>
</organism>
<dbReference type="GO" id="GO:0005829">
    <property type="term" value="C:cytosol"/>
    <property type="evidence" value="ECO:0007669"/>
    <property type="project" value="TreeGrafter"/>
</dbReference>
<dbReference type="PROSITE" id="PS00393">
    <property type="entry name" value="PEPCASE_2"/>
    <property type="match status" value="1"/>
</dbReference>
<feature type="active site" evidence="4">
    <location>
        <position position="602"/>
    </location>
</feature>
<dbReference type="GO" id="GO:0015977">
    <property type="term" value="P:carbon fixation"/>
    <property type="evidence" value="ECO:0007669"/>
    <property type="project" value="InterPro"/>
</dbReference>
<dbReference type="GO" id="GO:0006099">
    <property type="term" value="P:tricarboxylic acid cycle"/>
    <property type="evidence" value="ECO:0007669"/>
    <property type="project" value="InterPro"/>
</dbReference>
<accession>M5UCZ3</accession>
<evidence type="ECO:0000256" key="1">
    <source>
        <dbReference type="ARBA" id="ARBA00003670"/>
    </source>
</evidence>
<proteinExistence type="predicted"/>
<evidence type="ECO:0000313" key="5">
    <source>
        <dbReference type="EMBL" id="EMI55711.1"/>
    </source>
</evidence>
<dbReference type="InterPro" id="IPR021135">
    <property type="entry name" value="PEP_COase"/>
</dbReference>
<gene>
    <name evidence="5" type="ORF">RSSM_02849</name>
</gene>
<dbReference type="PANTHER" id="PTHR30523:SF32">
    <property type="entry name" value="PHOSPHOENOLPYRUVATE CARBOXYLASE"/>
    <property type="match status" value="1"/>
</dbReference>
<comment type="function">
    <text evidence="1">Forms oxaloacetate, a four-carbon dicarboxylic acid source for the tricarboxylic acid cycle.</text>
</comment>
<name>M5UCZ3_9BACT</name>
<reference evidence="5 6" key="1">
    <citation type="journal article" date="2013" name="Mar. Genomics">
        <title>Expression of sulfatases in Rhodopirellula baltica and the diversity of sulfatases in the genus Rhodopirellula.</title>
        <authorList>
            <person name="Wegner C.E."/>
            <person name="Richter-Heitmann T."/>
            <person name="Klindworth A."/>
            <person name="Klockow C."/>
            <person name="Richter M."/>
            <person name="Achstetter T."/>
            <person name="Glockner F.O."/>
            <person name="Harder J."/>
        </authorList>
    </citation>
    <scope>NUCLEOTIDE SEQUENCE [LARGE SCALE GENOMIC DNA]</scope>
    <source>
        <strain evidence="5 6">SM41</strain>
    </source>
</reference>
<keyword evidence="5" id="KW-0456">Lyase</keyword>
<sequence length="943" mass="105294">MVSSSVLALDVEQLDRDWQWLLESLAEVLKRGGDGQLADLLPLQGKTFSDDAVPVDSVQLTQAYSIAFQLLSMAEQSSAARFRDRIESETPTETLPALWADSLQQLIDQGWTSAQIAQQLPSIRVELVLTAHPTEAKRATVLAHHRRLFDRFQLRHDSDLPPWKRAQNDSEIEAVLNILWRTGEIYLDKPDLQSERRNLMDYLKHVFPRALRPLDLRLRQAWKDVGLDPEAIADPLALPRMTFGTWVGGDRDGHPLVTPEVTAETLLQLRGEAIGLLRSQLNELARLVSLSAYWLPPSNQFLAQIAAQAETMGEVGRRALARNPNEPWRQFINLMIARLPSAKSIAGPNETLPTWIYPHADELLADLRVLHRSLVAVGMSDTAAHAVAPLMRITQTFGFHLAVLDIRQNSSKHDIAIEQLLQAAGFQDTNFSRWDEAKRIEFLEQELRSSRPMVHPDFAAGAEAEAVLGALRVVKEHSQAYGIEGLGALIVSMTRNASDLLAVYLLAREVGLLQPTEEGPVCPLPVVPLFETIDDLERSPGIYEGFLSHPITQRSMAAIARRRTAVLDLTSASQENKAPSELTATDDQKVGQIMIGYSDSNKDGGILASLVGLRHAQRRLTQTGLRHGVRVRFFHGRGGTISRGAGPTHRFIKSLPDGTLAGDIRLTEQGETIAQKYAHEPTAIYNLELFLSGATRKTLMDSRENDGPHPLEPTLMELASWARTGYTDLLHTDGFVEFFRSATPIDAIEQSRIGSRPSRRTGQQTLDDLRAIPWVFSWGQARCYLSGWYGVGTALSRLQKEQPDAFAKIIECLRGWAPLHYLISNVATSVSAVDMVVMKEYSELVEDEALRKRFVDRIETEWELATKMVEEVYGGPMASQRPNVQRMIQLRGEGLRLLHRQQISLLRRWRSYRRMGEQQQADQLLPSLLLSVNAVASGLGTTG</sequence>
<evidence type="ECO:0000256" key="2">
    <source>
        <dbReference type="ARBA" id="ARBA00022419"/>
    </source>
</evidence>
<evidence type="ECO:0000313" key="6">
    <source>
        <dbReference type="Proteomes" id="UP000011885"/>
    </source>
</evidence>
<dbReference type="RefSeq" id="WP_008679198.1">
    <property type="nucleotide sequence ID" value="NZ_ANOH01000200.1"/>
</dbReference>
<evidence type="ECO:0000256" key="4">
    <source>
        <dbReference type="PROSITE-ProRule" id="PRU10112"/>
    </source>
</evidence>
<dbReference type="InterPro" id="IPR018129">
    <property type="entry name" value="PEP_COase_Lys_AS"/>
</dbReference>
<comment type="caution">
    <text evidence="5">The sequence shown here is derived from an EMBL/GenBank/DDBJ whole genome shotgun (WGS) entry which is preliminary data.</text>
</comment>
<dbReference type="EMBL" id="ANOH01000200">
    <property type="protein sequence ID" value="EMI55711.1"/>
    <property type="molecule type" value="Genomic_DNA"/>
</dbReference>